<accession>A0AC34R366</accession>
<evidence type="ECO:0000313" key="1">
    <source>
        <dbReference type="Proteomes" id="UP000887576"/>
    </source>
</evidence>
<organism evidence="1 2">
    <name type="scientific">Panagrolaimus sp. JU765</name>
    <dbReference type="NCBI Taxonomy" id="591449"/>
    <lineage>
        <taxon>Eukaryota</taxon>
        <taxon>Metazoa</taxon>
        <taxon>Ecdysozoa</taxon>
        <taxon>Nematoda</taxon>
        <taxon>Chromadorea</taxon>
        <taxon>Rhabditida</taxon>
        <taxon>Tylenchina</taxon>
        <taxon>Panagrolaimomorpha</taxon>
        <taxon>Panagrolaimoidea</taxon>
        <taxon>Panagrolaimidae</taxon>
        <taxon>Panagrolaimus</taxon>
    </lineage>
</organism>
<proteinExistence type="predicted"/>
<name>A0AC34R366_9BILA</name>
<sequence>FCKVPLTVEPKKLMLLQAQTRYMEYLGEWIQIHNSQNDIIGDLMEYNTFSAENIDNFSLQLVTDENVKGAGFNVREFQVDCTCASNLVIIPCTGKYYAPILQADWTESTQTHTFCRGMNCSYQFEVIDDCGDSKIEIDVDFQTPGLQFNDIVGVNVDGTEVWNSTEGNTFTGQFGQKQIVEFFFNSADYKYEILNQIPVLLVGYSLAGQTSGSTMASPATAPPTMAPPSPTTGTGCPANAIQSIHKNQCFFVITNGKTFNDAENDCKTYGGHLASIHSAFDNILIDKLAKNALGSSSTVLIGVNDLAVNGVWKWTDGTTFDYNDFFDCKF</sequence>
<dbReference type="Proteomes" id="UP000887576">
    <property type="component" value="Unplaced"/>
</dbReference>
<reference evidence="2" key="1">
    <citation type="submission" date="2022-11" db="UniProtKB">
        <authorList>
            <consortium name="WormBaseParasite"/>
        </authorList>
    </citation>
    <scope>IDENTIFICATION</scope>
</reference>
<evidence type="ECO:0000313" key="2">
    <source>
        <dbReference type="WBParaSite" id="JU765_v2.g3000.t1"/>
    </source>
</evidence>
<protein>
    <submittedName>
        <fullName evidence="2">C-type lectin domain-containing protein</fullName>
    </submittedName>
</protein>
<dbReference type="WBParaSite" id="JU765_v2.g3000.t1">
    <property type="protein sequence ID" value="JU765_v2.g3000.t1"/>
    <property type="gene ID" value="JU765_v2.g3000"/>
</dbReference>